<dbReference type="Pfam" id="PF05637">
    <property type="entry name" value="Glyco_transf_34"/>
    <property type="match status" value="1"/>
</dbReference>
<evidence type="ECO:0000313" key="5">
    <source>
        <dbReference type="EMBL" id="ANB14090.1"/>
    </source>
</evidence>
<feature type="compositionally biased region" description="Low complexity" evidence="4">
    <location>
        <begin position="120"/>
        <end position="131"/>
    </location>
</feature>
<accession>A0A161HF58</accession>
<protein>
    <submittedName>
        <fullName evidence="5">Mnn10p</fullName>
    </submittedName>
</protein>
<dbReference type="GeneID" id="30037246"/>
<reference evidence="5 6" key="1">
    <citation type="submission" date="2016-02" db="EMBL/GenBank/DDBJ databases">
        <title>Complete genome sequence and transcriptome regulation of the pentose utilising yeast Sugiyamaella lignohabitans.</title>
        <authorList>
            <person name="Bellasio M."/>
            <person name="Peymann A."/>
            <person name="Valli M."/>
            <person name="Sipitzky M."/>
            <person name="Graf A."/>
            <person name="Sauer M."/>
            <person name="Marx H."/>
            <person name="Mattanovich D."/>
        </authorList>
    </citation>
    <scope>NUCLEOTIDE SEQUENCE [LARGE SCALE GENOMIC DNA]</scope>
    <source>
        <strain evidence="5 6">CBS 10342</strain>
    </source>
</reference>
<dbReference type="RefSeq" id="XP_018736567.1">
    <property type="nucleotide sequence ID" value="XM_018882162.1"/>
</dbReference>
<dbReference type="Gene3D" id="3.90.550.10">
    <property type="entry name" value="Spore Coat Polysaccharide Biosynthesis Protein SpsA, Chain A"/>
    <property type="match status" value="1"/>
</dbReference>
<feature type="compositionally biased region" description="Basic and acidic residues" evidence="4">
    <location>
        <begin position="100"/>
        <end position="117"/>
    </location>
</feature>
<dbReference type="GO" id="GO:0016757">
    <property type="term" value="F:glycosyltransferase activity"/>
    <property type="evidence" value="ECO:0007669"/>
    <property type="project" value="UniProtKB-KW"/>
</dbReference>
<dbReference type="PANTHER" id="PTHR31306">
    <property type="entry name" value="ALPHA-1,6-MANNOSYLTRANSFERASE MNN11-RELATED"/>
    <property type="match status" value="1"/>
</dbReference>
<keyword evidence="3" id="KW-0808">Transferase</keyword>
<evidence type="ECO:0000256" key="2">
    <source>
        <dbReference type="ARBA" id="ARBA00022676"/>
    </source>
</evidence>
<dbReference type="InterPro" id="IPR029044">
    <property type="entry name" value="Nucleotide-diphossugar_trans"/>
</dbReference>
<evidence type="ECO:0000313" key="6">
    <source>
        <dbReference type="Proteomes" id="UP000189580"/>
    </source>
</evidence>
<dbReference type="OrthoDB" id="205108at2759"/>
<feature type="region of interest" description="Disordered" evidence="4">
    <location>
        <begin position="61"/>
        <end position="131"/>
    </location>
</feature>
<name>A0A161HF58_9ASCO</name>
<comment type="similarity">
    <text evidence="1">Belongs to the glycosyltransferase 34 family.</text>
</comment>
<keyword evidence="2" id="KW-0328">Glycosyltransferase</keyword>
<dbReference type="AlphaFoldDB" id="A0A161HF58"/>
<dbReference type="Proteomes" id="UP000189580">
    <property type="component" value="Chromosome d"/>
</dbReference>
<evidence type="ECO:0000256" key="4">
    <source>
        <dbReference type="SAM" id="MobiDB-lite"/>
    </source>
</evidence>
<dbReference type="PANTHER" id="PTHR31306:SF4">
    <property type="entry name" value="ALPHA-1,2-GALACTOSYLTRANSFERASE"/>
    <property type="match status" value="1"/>
</dbReference>
<proteinExistence type="inferred from homology"/>
<keyword evidence="6" id="KW-1185">Reference proteome</keyword>
<dbReference type="GO" id="GO:0006487">
    <property type="term" value="P:protein N-linked glycosylation"/>
    <property type="evidence" value="ECO:0007669"/>
    <property type="project" value="TreeGrafter"/>
</dbReference>
<sequence>MINMFPMRKHRTLVALFLGLIVTWSLVSTLREHKPATLSLSDLKPVNNGHSDNKAHVTKLVSSPEHSGSLENPDQGMAPKLSDISKSDTSIKSKTSKPKSIGEKALKEPQDYSKDSEQFVGVPSAPAPAQVAPAQVQGDQILHHPLDDIYAGISINPVRAVPTPSVAERQLHNKYQAVRDHLMELENLTIHNTFHVPQSQRVKNRIEPCEEQILILSACDGIRATDEDPEFMSLILQNRIDYANLHNYSHYFVDTSKFQTGDKAKLHPVWFKIAAIREAFEMNPAAQWVWWLDMDGLIMNPKIDLAQHLLHPHVLEQRLTYDRPINDVGGMFTGLVYKSRGQVRAADIDFVFSQDSLGVNAGSFFIRRSKFSSFVLDIWDSPQMIDLNFSQREQDVFNFLLTKYREVYDHTGLVPQRLFNSYHSTNTKSYGRYWPGDLVVHFAGKSRTYEYRELWNSYWDVSGTLNPPIYNSESE</sequence>
<evidence type="ECO:0000256" key="1">
    <source>
        <dbReference type="ARBA" id="ARBA00005664"/>
    </source>
</evidence>
<evidence type="ECO:0000256" key="3">
    <source>
        <dbReference type="ARBA" id="ARBA00022679"/>
    </source>
</evidence>
<gene>
    <name evidence="5" type="primary">MNN10</name>
    <name evidence="5" type="ORF">AWJ20_5047</name>
</gene>
<feature type="compositionally biased region" description="Polar residues" evidence="4">
    <location>
        <begin position="61"/>
        <end position="72"/>
    </location>
</feature>
<organism evidence="5 6">
    <name type="scientific">Sugiyamaella lignohabitans</name>
    <dbReference type="NCBI Taxonomy" id="796027"/>
    <lineage>
        <taxon>Eukaryota</taxon>
        <taxon>Fungi</taxon>
        <taxon>Dikarya</taxon>
        <taxon>Ascomycota</taxon>
        <taxon>Saccharomycotina</taxon>
        <taxon>Dipodascomycetes</taxon>
        <taxon>Dipodascales</taxon>
        <taxon>Trichomonascaceae</taxon>
        <taxon>Sugiyamaella</taxon>
    </lineage>
</organism>
<dbReference type="InterPro" id="IPR008630">
    <property type="entry name" value="Glyco_trans_34"/>
</dbReference>
<dbReference type="KEGG" id="slb:AWJ20_5047"/>
<dbReference type="EMBL" id="CP014502">
    <property type="protein sequence ID" value="ANB14090.1"/>
    <property type="molecule type" value="Genomic_DNA"/>
</dbReference>
<dbReference type="GO" id="GO:0000139">
    <property type="term" value="C:Golgi membrane"/>
    <property type="evidence" value="ECO:0007669"/>
    <property type="project" value="TreeGrafter"/>
</dbReference>